<keyword evidence="4" id="KW-1185">Reference proteome</keyword>
<accession>A0ABU4KDB7</accession>
<dbReference type="InterPro" id="IPR000835">
    <property type="entry name" value="HTH_MarR-typ"/>
</dbReference>
<organism evidence="3 4">
    <name type="scientific">Streptomyces roseolus</name>
    <dbReference type="NCBI Taxonomy" id="67358"/>
    <lineage>
        <taxon>Bacteria</taxon>
        <taxon>Bacillati</taxon>
        <taxon>Actinomycetota</taxon>
        <taxon>Actinomycetes</taxon>
        <taxon>Kitasatosporales</taxon>
        <taxon>Streptomycetaceae</taxon>
        <taxon>Streptomyces</taxon>
    </lineage>
</organism>
<evidence type="ECO:0000313" key="3">
    <source>
        <dbReference type="EMBL" id="MDX2295773.1"/>
    </source>
</evidence>
<dbReference type="InterPro" id="IPR011991">
    <property type="entry name" value="ArsR-like_HTH"/>
</dbReference>
<comment type="caution">
    <text evidence="3">The sequence shown here is derived from an EMBL/GenBank/DDBJ whole genome shotgun (WGS) entry which is preliminary data.</text>
</comment>
<name>A0ABU4KDB7_9ACTN</name>
<evidence type="ECO:0000256" key="1">
    <source>
        <dbReference type="SAM" id="MobiDB-lite"/>
    </source>
</evidence>
<dbReference type="SUPFAM" id="SSF46785">
    <property type="entry name" value="Winged helix' DNA-binding domain"/>
    <property type="match status" value="1"/>
</dbReference>
<evidence type="ECO:0000259" key="2">
    <source>
        <dbReference type="SMART" id="SM00347"/>
    </source>
</evidence>
<dbReference type="Proteomes" id="UP001278571">
    <property type="component" value="Unassembled WGS sequence"/>
</dbReference>
<dbReference type="EMBL" id="JAWJZF010000459">
    <property type="protein sequence ID" value="MDX2295773.1"/>
    <property type="molecule type" value="Genomic_DNA"/>
</dbReference>
<dbReference type="CDD" id="cd00090">
    <property type="entry name" value="HTH_ARSR"/>
    <property type="match status" value="1"/>
</dbReference>
<proteinExistence type="predicted"/>
<gene>
    <name evidence="3" type="ORF">R2363_26825</name>
</gene>
<dbReference type="PANTHER" id="PTHR33164:SF99">
    <property type="entry name" value="MARR FAMILY REGULATORY PROTEIN"/>
    <property type="match status" value="1"/>
</dbReference>
<reference evidence="3 4" key="1">
    <citation type="submission" date="2023-10" db="EMBL/GenBank/DDBJ databases">
        <authorList>
            <person name="Wang X.X."/>
        </authorList>
    </citation>
    <scope>NUCLEOTIDE SEQUENCE [LARGE SCALE GENOMIC DNA]</scope>
    <source>
        <strain evidence="3 4">NBRC 12816</strain>
    </source>
</reference>
<dbReference type="PANTHER" id="PTHR33164">
    <property type="entry name" value="TRANSCRIPTIONAL REGULATOR, MARR FAMILY"/>
    <property type="match status" value="1"/>
</dbReference>
<dbReference type="RefSeq" id="WP_319011960.1">
    <property type="nucleotide sequence ID" value="NZ_JAWJZF010000459.1"/>
</dbReference>
<protein>
    <submittedName>
        <fullName evidence="3">MarR family winged helix-turn-helix transcriptional regulator</fullName>
    </submittedName>
</protein>
<evidence type="ECO:0000313" key="4">
    <source>
        <dbReference type="Proteomes" id="UP001278571"/>
    </source>
</evidence>
<dbReference type="InterPro" id="IPR036390">
    <property type="entry name" value="WH_DNA-bd_sf"/>
</dbReference>
<dbReference type="Pfam" id="PF12802">
    <property type="entry name" value="MarR_2"/>
    <property type="match status" value="1"/>
</dbReference>
<feature type="region of interest" description="Disordered" evidence="1">
    <location>
        <begin position="13"/>
        <end position="33"/>
    </location>
</feature>
<feature type="domain" description="HTH marR-type" evidence="2">
    <location>
        <begin position="63"/>
        <end position="162"/>
    </location>
</feature>
<dbReference type="InterPro" id="IPR039422">
    <property type="entry name" value="MarR/SlyA-like"/>
</dbReference>
<sequence>MVDHVAGENVNQVVDSGKGIPDRPGASDASGAPGLPDSPGFLLPLLLFGGFRTLIDRLHARLAEEGHPDMRPAHGFAMQAIGDRGATASEIGRRLGVSKQAAGKTVDRLLALGYAERADDPADARRKLVHLTPRGHDALARSAAVFDELRAEWSTVLGADRVRALEADLRNVVPAETAFRLDATSWLGGV</sequence>
<dbReference type="Gene3D" id="1.10.10.10">
    <property type="entry name" value="Winged helix-like DNA-binding domain superfamily/Winged helix DNA-binding domain"/>
    <property type="match status" value="1"/>
</dbReference>
<dbReference type="InterPro" id="IPR036388">
    <property type="entry name" value="WH-like_DNA-bd_sf"/>
</dbReference>
<dbReference type="SMART" id="SM00347">
    <property type="entry name" value="HTH_MARR"/>
    <property type="match status" value="1"/>
</dbReference>